<evidence type="ECO:0000313" key="1">
    <source>
        <dbReference type="EMBL" id="OQV22092.1"/>
    </source>
</evidence>
<protein>
    <submittedName>
        <fullName evidence="1">Uncharacterized protein</fullName>
    </submittedName>
</protein>
<accession>A0A1W0X463</accession>
<organism evidence="1 2">
    <name type="scientific">Hypsibius exemplaris</name>
    <name type="common">Freshwater tardigrade</name>
    <dbReference type="NCBI Taxonomy" id="2072580"/>
    <lineage>
        <taxon>Eukaryota</taxon>
        <taxon>Metazoa</taxon>
        <taxon>Ecdysozoa</taxon>
        <taxon>Tardigrada</taxon>
        <taxon>Eutardigrada</taxon>
        <taxon>Parachela</taxon>
        <taxon>Hypsibioidea</taxon>
        <taxon>Hypsibiidae</taxon>
        <taxon>Hypsibius</taxon>
    </lineage>
</organism>
<reference evidence="2" key="1">
    <citation type="submission" date="2017-01" db="EMBL/GenBank/DDBJ databases">
        <title>Comparative genomics of anhydrobiosis in the tardigrade Hypsibius dujardini.</title>
        <authorList>
            <person name="Yoshida Y."/>
            <person name="Koutsovoulos G."/>
            <person name="Laetsch D."/>
            <person name="Stevens L."/>
            <person name="Kumar S."/>
            <person name="Horikawa D."/>
            <person name="Ishino K."/>
            <person name="Komine S."/>
            <person name="Tomita M."/>
            <person name="Blaxter M."/>
            <person name="Arakawa K."/>
        </authorList>
    </citation>
    <scope>NUCLEOTIDE SEQUENCE [LARGE SCALE GENOMIC DNA]</scope>
    <source>
        <strain evidence="2">Z151</strain>
    </source>
</reference>
<keyword evidence="2" id="KW-1185">Reference proteome</keyword>
<dbReference type="AlphaFoldDB" id="A0A1W0X463"/>
<name>A0A1W0X463_HYPEX</name>
<gene>
    <name evidence="1" type="ORF">BV898_03937</name>
</gene>
<dbReference type="EMBL" id="MTYJ01000019">
    <property type="protein sequence ID" value="OQV22092.1"/>
    <property type="molecule type" value="Genomic_DNA"/>
</dbReference>
<dbReference type="Proteomes" id="UP000192578">
    <property type="component" value="Unassembled WGS sequence"/>
</dbReference>
<sequence>MGEANGSLKFRNLVKNQEDTSMEKSFDVVVLAETARNLDKKTTTKRQVTDLLAELQPLRQRHQVQLDVLAREHAKLGSSASGSGDLEQQVEKFRAEVLDMEDKTVASQVQLQYLEVLEKRAQDAQGDEKFL</sequence>
<proteinExistence type="predicted"/>
<evidence type="ECO:0000313" key="2">
    <source>
        <dbReference type="Proteomes" id="UP000192578"/>
    </source>
</evidence>
<comment type="caution">
    <text evidence="1">The sequence shown here is derived from an EMBL/GenBank/DDBJ whole genome shotgun (WGS) entry which is preliminary data.</text>
</comment>